<evidence type="ECO:0000256" key="3">
    <source>
        <dbReference type="ARBA" id="ARBA00023163"/>
    </source>
</evidence>
<dbReference type="PANTHER" id="PTHR47893:SF1">
    <property type="entry name" value="REGULATORY PROTEIN PCHR"/>
    <property type="match status" value="1"/>
</dbReference>
<evidence type="ECO:0000313" key="6">
    <source>
        <dbReference type="Proteomes" id="UP000244810"/>
    </source>
</evidence>
<dbReference type="GO" id="GO:0003700">
    <property type="term" value="F:DNA-binding transcription factor activity"/>
    <property type="evidence" value="ECO:0007669"/>
    <property type="project" value="InterPro"/>
</dbReference>
<dbReference type="InterPro" id="IPR009057">
    <property type="entry name" value="Homeodomain-like_sf"/>
</dbReference>
<sequence>MTGQRDSQSAAKSLWRREFGDDSGTLAGVFRSLAAQPDRYDTLADPAQRLFSARVDLAPGAGSGFYRFLSVRDQIFCGITECTTLDERHEEVRDEGLIELHFQIEGPVRLSWDVEEGSPPPAQGNDHPVHEATMVALRCPPDLSYTVRFPAGSYRLLGIYVAPDLLRDSFGLDSNAVERLFAPLPGEIPLVERKINSAFVRALQALWDIPFDGPRDLMLASAKLTEIICLVADALDDGSDEGTQSFSQRDLAMFERAREMLATDFSKNYSATNLAKELGTNATKLKAGFKFFYGTTIFEYRKKYRMDYALTLLEQGDLSIAEIAQTAGYKRQASFTSAFKLHFGVLPSSAKHAAAPAKGRDASD</sequence>
<dbReference type="InterPro" id="IPR018060">
    <property type="entry name" value="HTH_AraC"/>
</dbReference>
<reference evidence="5 6" key="1">
    <citation type="journal article" date="2011" name="Syst. Appl. Microbiol.">
        <title>Defluviimonas denitrificans gen. nov., sp. nov., and Pararhodobacter aggregans gen. nov., sp. nov., non-phototrophic Rhodobacteraceae from the biofilter of a marine aquaculture.</title>
        <authorList>
            <person name="Foesel B.U."/>
            <person name="Drake H.L."/>
            <person name="Schramm A."/>
        </authorList>
    </citation>
    <scope>NUCLEOTIDE SEQUENCE [LARGE SCALE GENOMIC DNA]</scope>
    <source>
        <strain evidence="5 6">D1-19</strain>
    </source>
</reference>
<keyword evidence="3" id="KW-0804">Transcription</keyword>
<keyword evidence="6" id="KW-1185">Reference proteome</keyword>
<dbReference type="Gene3D" id="1.10.10.60">
    <property type="entry name" value="Homeodomain-like"/>
    <property type="match status" value="1"/>
</dbReference>
<evidence type="ECO:0000259" key="4">
    <source>
        <dbReference type="PROSITE" id="PS01124"/>
    </source>
</evidence>
<dbReference type="Proteomes" id="UP000244810">
    <property type="component" value="Unassembled WGS sequence"/>
</dbReference>
<dbReference type="AlphaFoldDB" id="A0A2T7UQL2"/>
<dbReference type="OrthoDB" id="252470at2"/>
<dbReference type="PROSITE" id="PS00041">
    <property type="entry name" value="HTH_ARAC_FAMILY_1"/>
    <property type="match status" value="1"/>
</dbReference>
<feature type="domain" description="HTH araC/xylS-type" evidence="4">
    <location>
        <begin position="255"/>
        <end position="353"/>
    </location>
</feature>
<dbReference type="PANTHER" id="PTHR47893">
    <property type="entry name" value="REGULATORY PROTEIN PCHR"/>
    <property type="match status" value="1"/>
</dbReference>
<evidence type="ECO:0000313" key="5">
    <source>
        <dbReference type="EMBL" id="PVE46946.1"/>
    </source>
</evidence>
<dbReference type="RefSeq" id="WP_107752518.1">
    <property type="nucleotide sequence ID" value="NZ_QBKF01000007.1"/>
</dbReference>
<dbReference type="InterPro" id="IPR018062">
    <property type="entry name" value="HTH_AraC-typ_CS"/>
</dbReference>
<dbReference type="SUPFAM" id="SSF46689">
    <property type="entry name" value="Homeodomain-like"/>
    <property type="match status" value="1"/>
</dbReference>
<organism evidence="5 6">
    <name type="scientific">Pararhodobacter aggregans</name>
    <dbReference type="NCBI Taxonomy" id="404875"/>
    <lineage>
        <taxon>Bacteria</taxon>
        <taxon>Pseudomonadati</taxon>
        <taxon>Pseudomonadota</taxon>
        <taxon>Alphaproteobacteria</taxon>
        <taxon>Rhodobacterales</taxon>
        <taxon>Paracoccaceae</taxon>
        <taxon>Pararhodobacter</taxon>
    </lineage>
</organism>
<comment type="caution">
    <text evidence="5">The sequence shown here is derived from an EMBL/GenBank/DDBJ whole genome shotgun (WGS) entry which is preliminary data.</text>
</comment>
<dbReference type="SMART" id="SM00342">
    <property type="entry name" value="HTH_ARAC"/>
    <property type="match status" value="1"/>
</dbReference>
<proteinExistence type="predicted"/>
<name>A0A2T7UQL2_9RHOB</name>
<dbReference type="Pfam" id="PF12833">
    <property type="entry name" value="HTH_18"/>
    <property type="match status" value="1"/>
</dbReference>
<dbReference type="EMBL" id="QDDR01000007">
    <property type="protein sequence ID" value="PVE46946.1"/>
    <property type="molecule type" value="Genomic_DNA"/>
</dbReference>
<keyword evidence="1" id="KW-0805">Transcription regulation</keyword>
<accession>A0A2T7UQL2</accession>
<keyword evidence="2" id="KW-0238">DNA-binding</keyword>
<evidence type="ECO:0000256" key="2">
    <source>
        <dbReference type="ARBA" id="ARBA00023125"/>
    </source>
</evidence>
<protein>
    <recommendedName>
        <fullName evidence="4">HTH araC/xylS-type domain-containing protein</fullName>
    </recommendedName>
</protein>
<gene>
    <name evidence="5" type="ORF">DDE23_14840</name>
</gene>
<dbReference type="GO" id="GO:0043565">
    <property type="term" value="F:sequence-specific DNA binding"/>
    <property type="evidence" value="ECO:0007669"/>
    <property type="project" value="InterPro"/>
</dbReference>
<dbReference type="InterPro" id="IPR053142">
    <property type="entry name" value="PchR_regulatory_protein"/>
</dbReference>
<dbReference type="PROSITE" id="PS01124">
    <property type="entry name" value="HTH_ARAC_FAMILY_2"/>
    <property type="match status" value="1"/>
</dbReference>
<evidence type="ECO:0000256" key="1">
    <source>
        <dbReference type="ARBA" id="ARBA00023015"/>
    </source>
</evidence>